<organism evidence="1 2">
    <name type="scientific">Aristaeella lactis</name>
    <dbReference type="NCBI Taxonomy" id="3046383"/>
    <lineage>
        <taxon>Bacteria</taxon>
        <taxon>Bacillati</taxon>
        <taxon>Bacillota</taxon>
        <taxon>Clostridia</taxon>
        <taxon>Eubacteriales</taxon>
        <taxon>Aristaeellaceae</taxon>
        <taxon>Aristaeella</taxon>
    </lineage>
</organism>
<evidence type="ECO:0000313" key="2">
    <source>
        <dbReference type="Proteomes" id="UP000192328"/>
    </source>
</evidence>
<name>A0AC61PQ57_9FIRM</name>
<reference evidence="1" key="1">
    <citation type="submission" date="2017-04" db="EMBL/GenBank/DDBJ databases">
        <authorList>
            <person name="Varghese N."/>
            <person name="Submissions S."/>
        </authorList>
    </citation>
    <scope>NUCLEOTIDE SEQUENCE</scope>
    <source>
        <strain evidence="1">WTE2008</strain>
    </source>
</reference>
<accession>A0AC61PQ57</accession>
<gene>
    <name evidence="1" type="ORF">SAMN06297397_2940</name>
</gene>
<dbReference type="Proteomes" id="UP000192328">
    <property type="component" value="Unassembled WGS sequence"/>
</dbReference>
<dbReference type="EMBL" id="FWXZ01000008">
    <property type="protein sequence ID" value="SMC88190.1"/>
    <property type="molecule type" value="Genomic_DNA"/>
</dbReference>
<sequence length="154" mass="16999">MKRFPGVLLALILVFSVSAALAQRAECAVGGFSVNLPDHFVEEAYNFGDPDLCFNWHGNMLTVQAYVSYQGEVAGSDLFQVLTGYETDYGSVSINGTSMLYTRTEEYGSITIAYTWMDRGNCVTMEFTYDSDDESSVQRSIKSIINSVSFDVGN</sequence>
<comment type="caution">
    <text evidence="1">The sequence shown here is derived from an EMBL/GenBank/DDBJ whole genome shotgun (WGS) entry which is preliminary data.</text>
</comment>
<evidence type="ECO:0000313" key="1">
    <source>
        <dbReference type="EMBL" id="SMC88190.1"/>
    </source>
</evidence>
<proteinExistence type="predicted"/>
<keyword evidence="2" id="KW-1185">Reference proteome</keyword>
<protein>
    <submittedName>
        <fullName evidence="1">Uncharacterized protein</fullName>
    </submittedName>
</protein>